<proteinExistence type="predicted"/>
<feature type="compositionally biased region" description="Low complexity" evidence="3">
    <location>
        <begin position="172"/>
        <end position="183"/>
    </location>
</feature>
<dbReference type="Pfam" id="PF01593">
    <property type="entry name" value="Amino_oxidase"/>
    <property type="match status" value="1"/>
</dbReference>
<dbReference type="PANTHER" id="PTHR42923">
    <property type="entry name" value="PROTOPORPHYRINOGEN OXIDASE"/>
    <property type="match status" value="1"/>
</dbReference>
<reference evidence="5" key="1">
    <citation type="submission" date="2025-08" db="UniProtKB">
        <authorList>
            <consortium name="Ensembl"/>
        </authorList>
    </citation>
    <scope>IDENTIFICATION</scope>
</reference>
<organism evidence="5 6">
    <name type="scientific">Coturnix japonica</name>
    <name type="common">Japanese quail</name>
    <name type="synonym">Coturnix coturnix japonica</name>
    <dbReference type="NCBI Taxonomy" id="93934"/>
    <lineage>
        <taxon>Eukaryota</taxon>
        <taxon>Metazoa</taxon>
        <taxon>Chordata</taxon>
        <taxon>Craniata</taxon>
        <taxon>Vertebrata</taxon>
        <taxon>Euteleostomi</taxon>
        <taxon>Archelosauria</taxon>
        <taxon>Archosauria</taxon>
        <taxon>Dinosauria</taxon>
        <taxon>Saurischia</taxon>
        <taxon>Theropoda</taxon>
        <taxon>Coelurosauria</taxon>
        <taxon>Aves</taxon>
        <taxon>Neognathae</taxon>
        <taxon>Galloanserae</taxon>
        <taxon>Galliformes</taxon>
        <taxon>Phasianidae</taxon>
        <taxon>Perdicinae</taxon>
        <taxon>Coturnix</taxon>
    </lineage>
</organism>
<evidence type="ECO:0000313" key="6">
    <source>
        <dbReference type="Proteomes" id="UP000694412"/>
    </source>
</evidence>
<dbReference type="InterPro" id="IPR002937">
    <property type="entry name" value="Amino_oxidase"/>
</dbReference>
<dbReference type="Proteomes" id="UP000694412">
    <property type="component" value="Unassembled WGS sequence"/>
</dbReference>
<dbReference type="InterPro" id="IPR050464">
    <property type="entry name" value="Zeta_carotene_desat/Oxidored"/>
</dbReference>
<dbReference type="SUPFAM" id="SSF51905">
    <property type="entry name" value="FAD/NAD(P)-binding domain"/>
    <property type="match status" value="1"/>
</dbReference>
<evidence type="ECO:0000256" key="1">
    <source>
        <dbReference type="ARBA" id="ARBA00022630"/>
    </source>
</evidence>
<dbReference type="AlphaFoldDB" id="A0A8C2T1E8"/>
<protein>
    <submittedName>
        <fullName evidence="5">Protoporphyrinogen oxidase</fullName>
    </submittedName>
</protein>
<evidence type="ECO:0000256" key="3">
    <source>
        <dbReference type="SAM" id="MobiDB-lite"/>
    </source>
</evidence>
<name>A0A8C2T1E8_COTJA</name>
<keyword evidence="6" id="KW-1185">Reference proteome</keyword>
<sequence length="394" mass="42127">GIGGIRVLNGGYRGLNGGYRGGRGSEGALGIPDWGPGGPLGSWGSPPPLLSLQVSELGLEPDVLPVAADHPASRHRFLYANGTLHRMPTGLGAWGNLLAQQGTETGRESIHSFTRRRFGAEVADLIADSLCRGVFAGDCRQLSVRSCFPALHRAERRRRSVIVGMATGGGPNDPNDPNDPNGPRWSQWALRGGLQTLPESIATFVRLRGADVRCNAELQRLRLRSDRTWQLTLPDSTITADHVISALPAAALARVLPPEFHPLAQELTHIPAVTVAVVNLQYRGTAPAPLFGTPYMYMGVHPIYVHGGPPVLLPLQVMLGGSWFQRLRLGMWGYGDVVPQPHTGSHGGVPIERIRHFIEQQQLPLSLIGASYGGVSVNDCIASAKAAVGRLMGG</sequence>
<feature type="region of interest" description="Disordered" evidence="3">
    <location>
        <begin position="164"/>
        <end position="184"/>
    </location>
</feature>
<evidence type="ECO:0000256" key="2">
    <source>
        <dbReference type="ARBA" id="ARBA00022827"/>
    </source>
</evidence>
<evidence type="ECO:0000259" key="4">
    <source>
        <dbReference type="Pfam" id="PF01593"/>
    </source>
</evidence>
<dbReference type="GO" id="GO:0005743">
    <property type="term" value="C:mitochondrial inner membrane"/>
    <property type="evidence" value="ECO:0007669"/>
    <property type="project" value="TreeGrafter"/>
</dbReference>
<dbReference type="GeneTree" id="ENSGT00390000008744"/>
<dbReference type="Ensembl" id="ENSCJPT00005010809.1">
    <property type="protein sequence ID" value="ENSCJPP00005006943.1"/>
    <property type="gene ID" value="ENSCJPG00005006413.1"/>
</dbReference>
<feature type="domain" description="Amine oxidase" evidence="4">
    <location>
        <begin position="103"/>
        <end position="286"/>
    </location>
</feature>
<keyword evidence="2" id="KW-0274">FAD</keyword>
<dbReference type="PANTHER" id="PTHR42923:SF3">
    <property type="entry name" value="PROTOPORPHYRINOGEN OXIDASE"/>
    <property type="match status" value="1"/>
</dbReference>
<gene>
    <name evidence="5" type="primary">PPOX</name>
</gene>
<reference evidence="5" key="2">
    <citation type="submission" date="2025-09" db="UniProtKB">
        <authorList>
            <consortium name="Ensembl"/>
        </authorList>
    </citation>
    <scope>IDENTIFICATION</scope>
</reference>
<dbReference type="GO" id="GO:0006785">
    <property type="term" value="P:heme B biosynthetic process"/>
    <property type="evidence" value="ECO:0007669"/>
    <property type="project" value="Ensembl"/>
</dbReference>
<dbReference type="GO" id="GO:0004729">
    <property type="term" value="F:oxygen-dependent protoporphyrinogen oxidase activity"/>
    <property type="evidence" value="ECO:0007669"/>
    <property type="project" value="Ensembl"/>
</dbReference>
<dbReference type="Gene3D" id="3.50.50.60">
    <property type="entry name" value="FAD/NAD(P)-binding domain"/>
    <property type="match status" value="2"/>
</dbReference>
<dbReference type="InterPro" id="IPR036188">
    <property type="entry name" value="FAD/NAD-bd_sf"/>
</dbReference>
<accession>A0A8C2T1E8</accession>
<evidence type="ECO:0000313" key="5">
    <source>
        <dbReference type="Ensembl" id="ENSCJPP00005006943.1"/>
    </source>
</evidence>
<keyword evidence="1" id="KW-0285">Flavoprotein</keyword>